<dbReference type="KEGG" id="kvl:KVU_0850"/>
<dbReference type="AlphaFoldDB" id="F9Y557"/>
<dbReference type="InterPro" id="IPR009922">
    <property type="entry name" value="DUF1457"/>
</dbReference>
<dbReference type="eggNOG" id="COG5388">
    <property type="taxonomic scope" value="Bacteria"/>
</dbReference>
<keyword evidence="2" id="KW-1185">Reference proteome</keyword>
<accession>F9Y557</accession>
<protein>
    <recommendedName>
        <fullName evidence="3">PAS domain-containing protein</fullName>
    </recommendedName>
</protein>
<dbReference type="Pfam" id="PF07310">
    <property type="entry name" value="PAS_5"/>
    <property type="match status" value="1"/>
</dbReference>
<gene>
    <name evidence="1" type="ordered locus">KVU_0850</name>
</gene>
<dbReference type="EMBL" id="CP002018">
    <property type="protein sequence ID" value="AEM40689.1"/>
    <property type="molecule type" value="Genomic_DNA"/>
</dbReference>
<sequence>MHGTPHAHQYRCQGSEEIRRSFAALEFYWQRLRGAASAPALYDFDPSQVDAVLPYSLVIEAIAPGLTRVRVAGTEIDKLFDGDVRGMPFSALFQGGARAHLQDLTEQVLTQPAVIEANIRMGRARGQMMMLPLASSEGQVTRAICAMIFEDTDSRGLHRCSFDGLPERIAPIHGADKARFTPIAQAPALRLVKTGAAVATRRASRRDHLRLVVRND</sequence>
<evidence type="ECO:0000313" key="1">
    <source>
        <dbReference type="EMBL" id="AEM40689.1"/>
    </source>
</evidence>
<evidence type="ECO:0008006" key="3">
    <source>
        <dbReference type="Google" id="ProtNLM"/>
    </source>
</evidence>
<reference evidence="1 2" key="1">
    <citation type="journal article" date="2011" name="J. Bacteriol.">
        <title>Complete genome sequence of the industrial strain Ketogulonicigenium vulgare WSH-001.</title>
        <authorList>
            <person name="Liu L."/>
            <person name="Li Y."/>
            <person name="Zhang J."/>
            <person name="Zhou Z."/>
            <person name="Liu J."/>
            <person name="Li X."/>
            <person name="Zhou J."/>
            <person name="Du G."/>
            <person name="Wang L."/>
            <person name="Chen J."/>
        </authorList>
    </citation>
    <scope>NUCLEOTIDE SEQUENCE [LARGE SCALE GENOMIC DNA]</scope>
    <source>
        <strain evidence="1 2">WSH-001</strain>
    </source>
</reference>
<proteinExistence type="predicted"/>
<dbReference type="HOGENOM" id="CLU_087251_0_0_5"/>
<dbReference type="RefSeq" id="WP_013384141.1">
    <property type="nucleotide sequence ID" value="NC_017384.1"/>
</dbReference>
<dbReference type="Proteomes" id="UP000000692">
    <property type="component" value="Chromosome"/>
</dbReference>
<evidence type="ECO:0000313" key="2">
    <source>
        <dbReference type="Proteomes" id="UP000000692"/>
    </source>
</evidence>
<dbReference type="OrthoDB" id="8478628at2"/>
<organism evidence="1 2">
    <name type="scientific">Ketogulonicigenium vulgare (strain WSH-001)</name>
    <dbReference type="NCBI Taxonomy" id="759362"/>
    <lineage>
        <taxon>Bacteria</taxon>
        <taxon>Pseudomonadati</taxon>
        <taxon>Pseudomonadota</taxon>
        <taxon>Alphaproteobacteria</taxon>
        <taxon>Rhodobacterales</taxon>
        <taxon>Roseobacteraceae</taxon>
        <taxon>Ketogulonicigenium</taxon>
    </lineage>
</organism>
<name>F9Y557_KETVW</name>